<dbReference type="Proteomes" id="UP000245629">
    <property type="component" value="Chromosome 3"/>
</dbReference>
<protein>
    <recommendedName>
        <fullName evidence="4">NnrS family protein</fullName>
    </recommendedName>
</protein>
<accession>A0A2S2CW59</accession>
<dbReference type="KEGG" id="azz:DEW08_19015"/>
<feature type="transmembrane region" description="Helical" evidence="1">
    <location>
        <begin position="331"/>
        <end position="351"/>
    </location>
</feature>
<evidence type="ECO:0000256" key="1">
    <source>
        <dbReference type="SAM" id="Phobius"/>
    </source>
</evidence>
<gene>
    <name evidence="2" type="ORF">DEW08_19015</name>
</gene>
<sequence>MTRSLPVRLGRAPLLALAALSMLAGVAGGLARLGVALPGPAADLTLHHGPLMVAGLFGTVIGLERAVAAGARWTFLGPLASGLAGLLLVAGGPVGVAAGLFALAGLVMLAGGLVMAVRHPALHTAVLAGGGACWLAGNLVWLAGRPLAEAVPWWIGFLVLVIAGERLELSRLLKPPPGRTALFLAAAALLAGGIVLSSLDRAGELAPVGPGLLALAAWLLRYDIARRTVRQGGLVRYVAVCLLGGYGWLAAGGLLALSDAAFARDAALHAVFLGFVLTMVFAHAPIILPALLKVTVPYRPLFYLHVAILHGSLALRLLADLTDRVELRACGGLGNALAILVFAAMTVASAVRGRTAGRRGPPSAP</sequence>
<feature type="transmembrane region" description="Helical" evidence="1">
    <location>
        <begin position="124"/>
        <end position="144"/>
    </location>
</feature>
<feature type="transmembrane region" description="Helical" evidence="1">
    <location>
        <begin position="46"/>
        <end position="63"/>
    </location>
</feature>
<keyword evidence="1" id="KW-0472">Membrane</keyword>
<dbReference type="AlphaFoldDB" id="A0A2S2CW59"/>
<keyword evidence="1" id="KW-1133">Transmembrane helix</keyword>
<evidence type="ECO:0000313" key="2">
    <source>
        <dbReference type="EMBL" id="AWK88527.1"/>
    </source>
</evidence>
<dbReference type="OrthoDB" id="9811974at2"/>
<organism evidence="2 3">
    <name type="scientific">Azospirillum thermophilum</name>
    <dbReference type="NCBI Taxonomy" id="2202148"/>
    <lineage>
        <taxon>Bacteria</taxon>
        <taxon>Pseudomonadati</taxon>
        <taxon>Pseudomonadota</taxon>
        <taxon>Alphaproteobacteria</taxon>
        <taxon>Rhodospirillales</taxon>
        <taxon>Azospirillaceae</taxon>
        <taxon>Azospirillum</taxon>
    </lineage>
</organism>
<feature type="transmembrane region" description="Helical" evidence="1">
    <location>
        <begin position="70"/>
        <end position="90"/>
    </location>
</feature>
<name>A0A2S2CW59_9PROT</name>
<feature type="transmembrane region" description="Helical" evidence="1">
    <location>
        <begin position="234"/>
        <end position="255"/>
    </location>
</feature>
<feature type="transmembrane region" description="Helical" evidence="1">
    <location>
        <begin position="96"/>
        <end position="117"/>
    </location>
</feature>
<feature type="transmembrane region" description="Helical" evidence="1">
    <location>
        <begin position="300"/>
        <end position="319"/>
    </location>
</feature>
<feature type="transmembrane region" description="Helical" evidence="1">
    <location>
        <begin position="181"/>
        <end position="199"/>
    </location>
</feature>
<keyword evidence="3" id="KW-1185">Reference proteome</keyword>
<evidence type="ECO:0008006" key="4">
    <source>
        <dbReference type="Google" id="ProtNLM"/>
    </source>
</evidence>
<feature type="transmembrane region" description="Helical" evidence="1">
    <location>
        <begin position="150"/>
        <end position="169"/>
    </location>
</feature>
<proteinExistence type="predicted"/>
<reference evidence="3" key="1">
    <citation type="submission" date="2018-05" db="EMBL/GenBank/DDBJ databases">
        <title>Azospirillum thermophila sp. nov., a novel isolated from hot spring.</title>
        <authorList>
            <person name="Zhao Z."/>
        </authorList>
    </citation>
    <scope>NUCLEOTIDE SEQUENCE [LARGE SCALE GENOMIC DNA]</scope>
    <source>
        <strain evidence="3">CFH 70021</strain>
    </source>
</reference>
<feature type="transmembrane region" description="Helical" evidence="1">
    <location>
        <begin position="205"/>
        <end position="222"/>
    </location>
</feature>
<dbReference type="EMBL" id="CP029354">
    <property type="protein sequence ID" value="AWK88527.1"/>
    <property type="molecule type" value="Genomic_DNA"/>
</dbReference>
<keyword evidence="1" id="KW-0812">Transmembrane</keyword>
<feature type="transmembrane region" description="Helical" evidence="1">
    <location>
        <begin position="267"/>
        <end position="288"/>
    </location>
</feature>
<evidence type="ECO:0000313" key="3">
    <source>
        <dbReference type="Proteomes" id="UP000245629"/>
    </source>
</evidence>